<dbReference type="RefSeq" id="WP_089762398.1">
    <property type="nucleotide sequence ID" value="NZ_BKAT01000016.1"/>
</dbReference>
<feature type="domain" description="3-keto-alpha-glucoside-1,2-lyase/3-keto-2-hydroxy-glucal hydratase" evidence="1">
    <location>
        <begin position="32"/>
        <end position="199"/>
    </location>
</feature>
<name>A0A1H4CPB5_9BACT</name>
<organism evidence="2 3">
    <name type="scientific">Chitinophaga terrae</name>
    <name type="common">ex Kim and Jung 2007</name>
    <dbReference type="NCBI Taxonomy" id="408074"/>
    <lineage>
        <taxon>Bacteria</taxon>
        <taxon>Pseudomonadati</taxon>
        <taxon>Bacteroidota</taxon>
        <taxon>Chitinophagia</taxon>
        <taxon>Chitinophagales</taxon>
        <taxon>Chitinophagaceae</taxon>
        <taxon>Chitinophaga</taxon>
    </lineage>
</organism>
<dbReference type="InterPro" id="IPR010496">
    <property type="entry name" value="AL/BT2_dom"/>
</dbReference>
<dbReference type="Pfam" id="PF06439">
    <property type="entry name" value="3keto-disac_hyd"/>
    <property type="match status" value="1"/>
</dbReference>
<evidence type="ECO:0000259" key="1">
    <source>
        <dbReference type="Pfam" id="PF06439"/>
    </source>
</evidence>
<dbReference type="EMBL" id="FNRL01000011">
    <property type="protein sequence ID" value="SEA62204.1"/>
    <property type="molecule type" value="Genomic_DNA"/>
</dbReference>
<dbReference type="STRING" id="408074.SAMN05660909_02699"/>
<dbReference type="AlphaFoldDB" id="A0A1H4CPB5"/>
<keyword evidence="3" id="KW-1185">Reference proteome</keyword>
<dbReference type="OrthoDB" id="118532at2"/>
<accession>A0A1H4CPB5</accession>
<dbReference type="Gene3D" id="2.60.120.560">
    <property type="entry name" value="Exo-inulinase, domain 1"/>
    <property type="match status" value="1"/>
</dbReference>
<evidence type="ECO:0000313" key="3">
    <source>
        <dbReference type="Proteomes" id="UP000199656"/>
    </source>
</evidence>
<evidence type="ECO:0000313" key="2">
    <source>
        <dbReference type="EMBL" id="SEA62204.1"/>
    </source>
</evidence>
<sequence length="199" mass="22947">MFRIFILFSYLVLIAGFGNAQVLQTVNRSVTVDSLIHVNEAPGAGLVWLKKKLAFRNFSNGTIEFDCRGRDVLQQSFVGIAFHGVNDSTYDAIYFRPFNFQAAEEIRRKHSVQYISMPKYDWELLREEHPGKYENEITPAPDPNTWFHVKITVNWPQVEVWVNGQSVLHVTQLSEQKKGRIGYWVGNNSPGDWKNLTIK</sequence>
<reference evidence="3" key="1">
    <citation type="submission" date="2016-10" db="EMBL/GenBank/DDBJ databases">
        <authorList>
            <person name="Varghese N."/>
            <person name="Submissions S."/>
        </authorList>
    </citation>
    <scope>NUCLEOTIDE SEQUENCE [LARGE SCALE GENOMIC DNA]</scope>
    <source>
        <strain evidence="3">DSM 23920</strain>
    </source>
</reference>
<protein>
    <recommendedName>
        <fullName evidence="1">3-keto-alpha-glucoside-1,2-lyase/3-keto-2-hydroxy-glucal hydratase domain-containing protein</fullName>
    </recommendedName>
</protein>
<dbReference type="Proteomes" id="UP000199656">
    <property type="component" value="Unassembled WGS sequence"/>
</dbReference>
<dbReference type="GO" id="GO:0016787">
    <property type="term" value="F:hydrolase activity"/>
    <property type="evidence" value="ECO:0007669"/>
    <property type="project" value="InterPro"/>
</dbReference>
<gene>
    <name evidence="2" type="ORF">SAMN05660909_02699</name>
</gene>
<proteinExistence type="predicted"/>